<feature type="transmembrane region" description="Helical" evidence="2">
    <location>
        <begin position="249"/>
        <end position="269"/>
    </location>
</feature>
<dbReference type="PANTHER" id="PTHR11360:SF284">
    <property type="entry name" value="EG:103B4.3 PROTEIN-RELATED"/>
    <property type="match status" value="1"/>
</dbReference>
<dbReference type="PANTHER" id="PTHR11360">
    <property type="entry name" value="MONOCARBOXYLATE TRANSPORTER"/>
    <property type="match status" value="1"/>
</dbReference>
<evidence type="ECO:0000259" key="3">
    <source>
        <dbReference type="PROSITE" id="PS50850"/>
    </source>
</evidence>
<dbReference type="GO" id="GO:0008028">
    <property type="term" value="F:monocarboxylic acid transmembrane transporter activity"/>
    <property type="evidence" value="ECO:0007669"/>
    <property type="project" value="TreeGrafter"/>
</dbReference>
<dbReference type="PROSITE" id="PS50850">
    <property type="entry name" value="MFS"/>
    <property type="match status" value="1"/>
</dbReference>
<feature type="transmembrane region" description="Helical" evidence="2">
    <location>
        <begin position="216"/>
        <end position="237"/>
    </location>
</feature>
<protein>
    <recommendedName>
        <fullName evidence="3">Major facilitator superfamily (MFS) profile domain-containing protein</fullName>
    </recommendedName>
</protein>
<organism evidence="4 5">
    <name type="scientific">Pinctada imbricata</name>
    <name type="common">Atlantic pearl-oyster</name>
    <name type="synonym">Pinctada martensii</name>
    <dbReference type="NCBI Taxonomy" id="66713"/>
    <lineage>
        <taxon>Eukaryota</taxon>
        <taxon>Metazoa</taxon>
        <taxon>Spiralia</taxon>
        <taxon>Lophotrochozoa</taxon>
        <taxon>Mollusca</taxon>
        <taxon>Bivalvia</taxon>
        <taxon>Autobranchia</taxon>
        <taxon>Pteriomorphia</taxon>
        <taxon>Pterioida</taxon>
        <taxon>Pterioidea</taxon>
        <taxon>Pteriidae</taxon>
        <taxon>Pinctada</taxon>
    </lineage>
</organism>
<keyword evidence="5" id="KW-1185">Reference proteome</keyword>
<feature type="transmembrane region" description="Helical" evidence="2">
    <location>
        <begin position="55"/>
        <end position="73"/>
    </location>
</feature>
<keyword evidence="2" id="KW-1133">Transmembrane helix</keyword>
<feature type="transmembrane region" description="Helical" evidence="2">
    <location>
        <begin position="79"/>
        <end position="104"/>
    </location>
</feature>
<feature type="transmembrane region" description="Helical" evidence="2">
    <location>
        <begin position="281"/>
        <end position="302"/>
    </location>
</feature>
<feature type="domain" description="Major facilitator superfamily (MFS) profile" evidence="3">
    <location>
        <begin position="1"/>
        <end position="340"/>
    </location>
</feature>
<name>A0AA88YRU7_PINIB</name>
<dbReference type="Proteomes" id="UP001186944">
    <property type="component" value="Unassembled WGS sequence"/>
</dbReference>
<evidence type="ECO:0000313" key="4">
    <source>
        <dbReference type="EMBL" id="KAK3105581.1"/>
    </source>
</evidence>
<keyword evidence="2" id="KW-0812">Transmembrane</keyword>
<dbReference type="InterPro" id="IPR011701">
    <property type="entry name" value="MFS"/>
</dbReference>
<reference evidence="4" key="1">
    <citation type="submission" date="2019-08" db="EMBL/GenBank/DDBJ databases">
        <title>The improved chromosome-level genome for the pearl oyster Pinctada fucata martensii using PacBio sequencing and Hi-C.</title>
        <authorList>
            <person name="Zheng Z."/>
        </authorList>
    </citation>
    <scope>NUCLEOTIDE SEQUENCE</scope>
    <source>
        <strain evidence="4">ZZ-2019</strain>
        <tissue evidence="4">Adductor muscle</tissue>
    </source>
</reference>
<evidence type="ECO:0000256" key="1">
    <source>
        <dbReference type="ARBA" id="ARBA00004141"/>
    </source>
</evidence>
<dbReference type="Gene3D" id="1.20.1250.20">
    <property type="entry name" value="MFS general substrate transporter like domains"/>
    <property type="match status" value="1"/>
</dbReference>
<keyword evidence="2" id="KW-0472">Membrane</keyword>
<comment type="caution">
    <text evidence="4">The sequence shown here is derived from an EMBL/GenBank/DDBJ whole genome shotgun (WGS) entry which is preliminary data.</text>
</comment>
<evidence type="ECO:0000256" key="2">
    <source>
        <dbReference type="SAM" id="Phobius"/>
    </source>
</evidence>
<dbReference type="InterPro" id="IPR050327">
    <property type="entry name" value="Proton-linked_MCT"/>
</dbReference>
<dbReference type="InterPro" id="IPR036259">
    <property type="entry name" value="MFS_trans_sf"/>
</dbReference>
<proteinExistence type="predicted"/>
<dbReference type="GO" id="GO:0016020">
    <property type="term" value="C:membrane"/>
    <property type="evidence" value="ECO:0007669"/>
    <property type="project" value="UniProtKB-SubCell"/>
</dbReference>
<sequence length="340" mass="37053">MGIAKSFGIIYAELLVYFGASKSDTSWIASIGSGLMLSFGPFAGMLEEKYGCRTIAFIGSIFVSVGLATSSFVDSMFLLYLTYGIITGIGFSLCHVAANVVVNVYFDKKRVLAVGLSSAGSGIGTMVLPILGSYLMDIYNWQGTLLILSGVGLQGLYCAFMFGTLGTSTRQGEKEKGIPSISRNLENGKLEMDHNPASNVDSIFEKTKRILSSKKFIIFKISSVFVALGYFIPYVMLPDMVIERGIGKTNAALMITVSGIASILSRIIFGFISDFPFCNRLIVNGISLIILGIATSVCVLFYNQYLFFIYTSLLGLVTGKYCSLTKYNLFQVLHQTYQIL</sequence>
<feature type="transmembrane region" description="Helical" evidence="2">
    <location>
        <begin position="25"/>
        <end position="43"/>
    </location>
</feature>
<dbReference type="Pfam" id="PF07690">
    <property type="entry name" value="MFS_1"/>
    <property type="match status" value="1"/>
</dbReference>
<evidence type="ECO:0000313" key="5">
    <source>
        <dbReference type="Proteomes" id="UP001186944"/>
    </source>
</evidence>
<dbReference type="SUPFAM" id="SSF103473">
    <property type="entry name" value="MFS general substrate transporter"/>
    <property type="match status" value="1"/>
</dbReference>
<dbReference type="AlphaFoldDB" id="A0AA88YRU7"/>
<gene>
    <name evidence="4" type="ORF">FSP39_001009</name>
</gene>
<feature type="transmembrane region" description="Helical" evidence="2">
    <location>
        <begin position="111"/>
        <end position="131"/>
    </location>
</feature>
<accession>A0AA88YRU7</accession>
<comment type="subcellular location">
    <subcellularLocation>
        <location evidence="1">Membrane</location>
        <topology evidence="1">Multi-pass membrane protein</topology>
    </subcellularLocation>
</comment>
<dbReference type="EMBL" id="VSWD01000003">
    <property type="protein sequence ID" value="KAK3105581.1"/>
    <property type="molecule type" value="Genomic_DNA"/>
</dbReference>
<feature type="transmembrane region" description="Helical" evidence="2">
    <location>
        <begin position="143"/>
        <end position="166"/>
    </location>
</feature>
<dbReference type="InterPro" id="IPR020846">
    <property type="entry name" value="MFS_dom"/>
</dbReference>